<evidence type="ECO:0000313" key="4">
    <source>
        <dbReference type="Proteomes" id="UP000290244"/>
    </source>
</evidence>
<dbReference type="InterPro" id="IPR052698">
    <property type="entry name" value="MoCofactor_Util/Proc"/>
</dbReference>
<dbReference type="Gene3D" id="3.40.50.720">
    <property type="entry name" value="NAD(P)-binding Rossmann-like Domain"/>
    <property type="match status" value="1"/>
</dbReference>
<evidence type="ECO:0000259" key="1">
    <source>
        <dbReference type="Pfam" id="PF02625"/>
    </source>
</evidence>
<sequence length="334" mass="36831">MNNQHMSLLTTWYQNKDSFSWVLATIIETKGSSYRKSGAMMLFNSLGKSYGLLSGGCLEADLLKQAQKCLQLNQAISVCYDMRDESDIAWQLGIGCGGMVKVLLQPINKTNNYLDLPFLYKQLQQNLICYYQISSKDNDFENTVLNSENLTTIASSSKVFTIKPRTRLVVFGGGIDAIPVINIAKQMDWHITLIDSRTAYARKERFKDADTIIQSHYQQSTVSDAVDSANAIVIMHHNIHLDAQALDTLTSTQAKFIGLLGPQHRTDRVFAQASISAEQLPCQLANPIGLDLGGELPEAIALSIIAQIQAQLENASCMSLGLYTTASKDISHAS</sequence>
<evidence type="ECO:0000259" key="2">
    <source>
        <dbReference type="Pfam" id="PF13478"/>
    </source>
</evidence>
<gene>
    <name evidence="3" type="ORF">EMK97_02880</name>
</gene>
<organism evidence="3 4">
    <name type="scientific">Litorilituus sediminis</name>
    <dbReference type="NCBI Taxonomy" id="718192"/>
    <lineage>
        <taxon>Bacteria</taxon>
        <taxon>Pseudomonadati</taxon>
        <taxon>Pseudomonadota</taxon>
        <taxon>Gammaproteobacteria</taxon>
        <taxon>Alteromonadales</taxon>
        <taxon>Colwelliaceae</taxon>
        <taxon>Litorilituus</taxon>
    </lineage>
</organism>
<dbReference type="Pfam" id="PF13478">
    <property type="entry name" value="XdhC_C"/>
    <property type="match status" value="1"/>
</dbReference>
<dbReference type="OrthoDB" id="9815497at2"/>
<dbReference type="Pfam" id="PF02625">
    <property type="entry name" value="XdhC_CoxI"/>
    <property type="match status" value="1"/>
</dbReference>
<dbReference type="RefSeq" id="WP_130599272.1">
    <property type="nucleotide sequence ID" value="NZ_CP034759.1"/>
</dbReference>
<name>A0A4P6P5P1_9GAMM</name>
<protein>
    <submittedName>
        <fullName evidence="3">XdhC/CoxI family protein</fullName>
    </submittedName>
</protein>
<feature type="domain" description="XdhC- CoxI" evidence="1">
    <location>
        <begin position="21"/>
        <end position="75"/>
    </location>
</feature>
<dbReference type="EMBL" id="CP034759">
    <property type="protein sequence ID" value="QBG34757.1"/>
    <property type="molecule type" value="Genomic_DNA"/>
</dbReference>
<evidence type="ECO:0000313" key="3">
    <source>
        <dbReference type="EMBL" id="QBG34757.1"/>
    </source>
</evidence>
<feature type="domain" description="XdhC Rossmann" evidence="2">
    <location>
        <begin position="168"/>
        <end position="308"/>
    </location>
</feature>
<accession>A0A4P6P5P1</accession>
<proteinExistence type="predicted"/>
<keyword evidence="4" id="KW-1185">Reference proteome</keyword>
<dbReference type="PANTHER" id="PTHR30388">
    <property type="entry name" value="ALDEHYDE OXIDOREDUCTASE MOLYBDENUM COFACTOR ASSEMBLY PROTEIN"/>
    <property type="match status" value="1"/>
</dbReference>
<dbReference type="InterPro" id="IPR027051">
    <property type="entry name" value="XdhC_Rossmann_dom"/>
</dbReference>
<dbReference type="KEGG" id="lsd:EMK97_02880"/>
<dbReference type="PANTHER" id="PTHR30388:SF4">
    <property type="entry name" value="MOLYBDENUM COFACTOR INSERTION CHAPERONE PAOD"/>
    <property type="match status" value="1"/>
</dbReference>
<reference evidence="3 4" key="1">
    <citation type="submission" date="2018-12" db="EMBL/GenBank/DDBJ databases">
        <title>Complete genome of Litorilituus sediminis.</title>
        <authorList>
            <person name="Liu A."/>
            <person name="Rong J."/>
        </authorList>
    </citation>
    <scope>NUCLEOTIDE SEQUENCE [LARGE SCALE GENOMIC DNA]</scope>
    <source>
        <strain evidence="3 4">JCM 17549</strain>
    </source>
</reference>
<dbReference type="Proteomes" id="UP000290244">
    <property type="component" value="Chromosome"/>
</dbReference>
<dbReference type="AlphaFoldDB" id="A0A4P6P5P1"/>
<dbReference type="InterPro" id="IPR003777">
    <property type="entry name" value="XdhC_CoxI"/>
</dbReference>